<dbReference type="SUPFAM" id="SSF56300">
    <property type="entry name" value="Metallo-dependent phosphatases"/>
    <property type="match status" value="1"/>
</dbReference>
<keyword evidence="3" id="KW-1185">Reference proteome</keyword>
<dbReference type="Proteomes" id="UP001228113">
    <property type="component" value="Chromosome"/>
</dbReference>
<dbReference type="AlphaFoldDB" id="A0AA48KEV7"/>
<dbReference type="KEGG" id="msea:METESE_26350"/>
<gene>
    <name evidence="2" type="ORF">METESE_26350</name>
</gene>
<accession>A0AA48KEV7</accession>
<protein>
    <recommendedName>
        <fullName evidence="1">Atrophied bacterial Ig domain-containing protein</fullName>
    </recommendedName>
</protein>
<name>A0AA48KEV7_9BACT</name>
<evidence type="ECO:0000313" key="3">
    <source>
        <dbReference type="Proteomes" id="UP001228113"/>
    </source>
</evidence>
<proteinExistence type="predicted"/>
<dbReference type="RefSeq" id="WP_243334896.1">
    <property type="nucleotide sequence ID" value="NZ_AP027081.1"/>
</dbReference>
<reference evidence="2" key="1">
    <citation type="journal article" date="2023" name="Int. J. Syst. Evol. Microbiol.">
        <title>Mesoterricola silvestris gen. nov., sp. nov., Mesoterricola sediminis sp. nov., Geothrix oryzae sp. nov., Geothrix edaphica sp. nov., Geothrix rubra sp. nov., and Geothrix limicola sp. nov., six novel members of Acidobacteriota isolated from soils.</title>
        <authorList>
            <person name="Itoh H."/>
            <person name="Sugisawa Y."/>
            <person name="Mise K."/>
            <person name="Xu Z."/>
            <person name="Kuniyasu M."/>
            <person name="Ushijima N."/>
            <person name="Kawano K."/>
            <person name="Kobayashi E."/>
            <person name="Shiratori Y."/>
            <person name="Masuda Y."/>
            <person name="Senoo K."/>
        </authorList>
    </citation>
    <scope>NUCLEOTIDE SEQUENCE</scope>
    <source>
        <strain evidence="2">W786</strain>
    </source>
</reference>
<evidence type="ECO:0000259" key="1">
    <source>
        <dbReference type="Pfam" id="PF20578"/>
    </source>
</evidence>
<organism evidence="2 3">
    <name type="scientific">Mesoterricola sediminis</name>
    <dbReference type="NCBI Taxonomy" id="2927980"/>
    <lineage>
        <taxon>Bacteria</taxon>
        <taxon>Pseudomonadati</taxon>
        <taxon>Acidobacteriota</taxon>
        <taxon>Holophagae</taxon>
        <taxon>Holophagales</taxon>
        <taxon>Holophagaceae</taxon>
        <taxon>Mesoterricola</taxon>
    </lineage>
</organism>
<evidence type="ECO:0000313" key="2">
    <source>
        <dbReference type="EMBL" id="BDU77677.1"/>
    </source>
</evidence>
<dbReference type="EMBL" id="AP027081">
    <property type="protein sequence ID" value="BDU77677.1"/>
    <property type="molecule type" value="Genomic_DNA"/>
</dbReference>
<dbReference type="Pfam" id="PF20578">
    <property type="entry name" value="aBig_2"/>
    <property type="match status" value="1"/>
</dbReference>
<sequence>MTHPFFPFRRPRRPGQLLVPAALVLGMLLGPVACTDLHRASSTEQVEADASILDITYASGDSAAAVTKNLTLPTKGTWSGCAVTWTSSLPSVVSPAGVVRRPPYGADKQVTLTATLAQEASTQTRTFTVTVKQVPYIQFIHVSDLHFGDALAAAAAFQGASTTVDALDVNTAMRDAVNTLSTATAPSDYGVGAGTVFGSFDFMANTGDMASRTQSGSYNGNTAAQSWAQFTKVWLEGVTLKDNNGNALPQHLTPGNHDVANALGGPETLIGGIDPTALAGIYNLGMNPATPVTNATFDYNQHKVFFTKVYGGVHFVFLNQWLDAEMQEKLAAYLSGVGTSTPVMLFAHMPPEQNGANFRDPSTTGVDFPFGAGFANLFRDPMSASNIVAPATTITTATVPTKEVADLAAFLKARKNVIAWFNGHDNFTQYRTWNGENSVLINNSMTQLSIPVFRCDSPVKGKDSGKDAKKLAFNVVTIDPAKKEFTVRECLWNKSNTKGAAVAWGQTQTFSLANRVR</sequence>
<feature type="domain" description="Atrophied bacterial Ig" evidence="1">
    <location>
        <begin position="46"/>
        <end position="133"/>
    </location>
</feature>
<dbReference type="InterPro" id="IPR029052">
    <property type="entry name" value="Metallo-depent_PP-like"/>
</dbReference>
<dbReference type="InterPro" id="IPR046780">
    <property type="entry name" value="aBig_2"/>
</dbReference>
<dbReference type="Gene3D" id="3.60.21.10">
    <property type="match status" value="1"/>
</dbReference>